<dbReference type="AlphaFoldDB" id="A0A1A9QFG0"/>
<gene>
    <name evidence="1" type="ORF">A6V39_00095</name>
</gene>
<evidence type="ECO:0000313" key="2">
    <source>
        <dbReference type="Proteomes" id="UP000077623"/>
    </source>
</evidence>
<organism evidence="1 2">
    <name type="scientific">Candidatus Mycoplasma haematobovis</name>
    <dbReference type="NCBI Taxonomy" id="432608"/>
    <lineage>
        <taxon>Bacteria</taxon>
        <taxon>Bacillati</taxon>
        <taxon>Mycoplasmatota</taxon>
        <taxon>Mollicutes</taxon>
        <taxon>Mycoplasmataceae</taxon>
        <taxon>Mycoplasma</taxon>
    </lineage>
</organism>
<dbReference type="STRING" id="432608.A6V39_00095"/>
<accession>A0A1A9QFG0</accession>
<protein>
    <submittedName>
        <fullName evidence="1">Uncharacterized protein</fullName>
    </submittedName>
</protein>
<dbReference type="RefSeq" id="WP_187149682.1">
    <property type="nucleotide sequence ID" value="NZ_LWUJ01000010.1"/>
</dbReference>
<comment type="caution">
    <text evidence="1">The sequence shown here is derived from an EMBL/GenBank/DDBJ whole genome shotgun (WGS) entry which is preliminary data.</text>
</comment>
<name>A0A1A9QFG0_9MOLU</name>
<evidence type="ECO:0000313" key="1">
    <source>
        <dbReference type="EMBL" id="OAL10449.1"/>
    </source>
</evidence>
<keyword evidence="2" id="KW-1185">Reference proteome</keyword>
<sequence length="217" mass="24600">MSTLTRVVIGASTLGGVAGGGYLLHRQLSTDNIEKKLTTNKYQILEDSSKEWESILTSYQAIVSEDSNKHLKFNDFNGGSGQSDTLKEKCKETLKKPSSSKEDYERAKHWCTSPRTLDSALKEQGFKTLSTDTENDEMDKTEWDKKLDEHIKDTQDIQNKKFSVPEIPVKAPSKKDKDTRAAIKKQCASLFAKKHYEKGFESNLEKAKLWCAIKEKE</sequence>
<dbReference type="EMBL" id="LWUJ01000010">
    <property type="protein sequence ID" value="OAL10449.1"/>
    <property type="molecule type" value="Genomic_DNA"/>
</dbReference>
<proteinExistence type="predicted"/>
<dbReference type="Proteomes" id="UP000077623">
    <property type="component" value="Unassembled WGS sequence"/>
</dbReference>
<reference evidence="2" key="1">
    <citation type="submission" date="2016-04" db="EMBL/GenBank/DDBJ databases">
        <authorList>
            <person name="Quiroz-Castaneda R.E."/>
            <person name="Martinez-Ocampo F."/>
        </authorList>
    </citation>
    <scope>NUCLEOTIDE SEQUENCE [LARGE SCALE GENOMIC DNA]</scope>
    <source>
        <strain evidence="2">INIFAP01</strain>
    </source>
</reference>